<dbReference type="STRING" id="429009.Adeg_0664"/>
<dbReference type="InterPro" id="IPR020599">
    <property type="entry name" value="Transl_elong_fac_P/YeiP"/>
</dbReference>
<dbReference type="FunFam" id="2.30.30.30:FF:000003">
    <property type="entry name" value="Elongation factor P"/>
    <property type="match status" value="1"/>
</dbReference>
<dbReference type="UniPathway" id="UPA00345"/>
<keyword evidence="5 8" id="KW-0251">Elongation factor</keyword>
<organism evidence="13 14">
    <name type="scientific">Ammonifex degensii (strain DSM 10501 / KC4)</name>
    <dbReference type="NCBI Taxonomy" id="429009"/>
    <lineage>
        <taxon>Bacteria</taxon>
        <taxon>Bacillati</taxon>
        <taxon>Bacillota</taxon>
        <taxon>Clostridia</taxon>
        <taxon>Thermoanaerobacterales</taxon>
        <taxon>Thermoanaerobacteraceae</taxon>
        <taxon>Ammonifex</taxon>
    </lineage>
</organism>
<accession>C9RC34</accession>
<keyword evidence="4 8" id="KW-0963">Cytoplasm</keyword>
<evidence type="ECO:0000256" key="7">
    <source>
        <dbReference type="ARBA" id="ARBA00025469"/>
    </source>
</evidence>
<evidence type="ECO:0000256" key="4">
    <source>
        <dbReference type="ARBA" id="ARBA00022490"/>
    </source>
</evidence>
<feature type="domain" description="Translation elongation factor P/YeiP central" evidence="12">
    <location>
        <begin position="67"/>
        <end position="121"/>
    </location>
</feature>
<dbReference type="InterPro" id="IPR014722">
    <property type="entry name" value="Rib_uL2_dom2"/>
</dbReference>
<proteinExistence type="inferred from homology"/>
<evidence type="ECO:0000256" key="3">
    <source>
        <dbReference type="ARBA" id="ARBA00009479"/>
    </source>
</evidence>
<keyword evidence="6 8" id="KW-0648">Protein biosynthesis</keyword>
<dbReference type="GO" id="GO:0003746">
    <property type="term" value="F:translation elongation factor activity"/>
    <property type="evidence" value="ECO:0007669"/>
    <property type="project" value="UniProtKB-UniRule"/>
</dbReference>
<dbReference type="GO" id="GO:0005829">
    <property type="term" value="C:cytosol"/>
    <property type="evidence" value="ECO:0007669"/>
    <property type="project" value="UniProtKB-ARBA"/>
</dbReference>
<dbReference type="HAMAP" id="MF_00141">
    <property type="entry name" value="EF_P"/>
    <property type="match status" value="1"/>
</dbReference>
<dbReference type="InterPro" id="IPR013185">
    <property type="entry name" value="Transl_elong_KOW-like"/>
</dbReference>
<evidence type="ECO:0000313" key="13">
    <source>
        <dbReference type="EMBL" id="ACX51811.1"/>
    </source>
</evidence>
<dbReference type="SMART" id="SM00841">
    <property type="entry name" value="Elong-fact-P_C"/>
    <property type="match status" value="1"/>
</dbReference>
<dbReference type="Pfam" id="PF08207">
    <property type="entry name" value="EFP_N"/>
    <property type="match status" value="1"/>
</dbReference>
<dbReference type="CDD" id="cd05794">
    <property type="entry name" value="S1_EF-P_repeat_2"/>
    <property type="match status" value="1"/>
</dbReference>
<dbReference type="SUPFAM" id="SSF50104">
    <property type="entry name" value="Translation proteins SH3-like domain"/>
    <property type="match status" value="1"/>
</dbReference>
<evidence type="ECO:0000256" key="9">
    <source>
        <dbReference type="NCBIfam" id="TIGR00038"/>
    </source>
</evidence>
<evidence type="ECO:0000256" key="1">
    <source>
        <dbReference type="ARBA" id="ARBA00004496"/>
    </source>
</evidence>
<protein>
    <recommendedName>
        <fullName evidence="8 9">Elongation factor P</fullName>
        <shortName evidence="8">EF-P</shortName>
    </recommendedName>
</protein>
<evidence type="ECO:0000259" key="12">
    <source>
        <dbReference type="SMART" id="SM01185"/>
    </source>
</evidence>
<name>C9RC34_AMMDK</name>
<evidence type="ECO:0000256" key="2">
    <source>
        <dbReference type="ARBA" id="ARBA00004815"/>
    </source>
</evidence>
<dbReference type="PANTHER" id="PTHR30053:SF12">
    <property type="entry name" value="ELONGATION FACTOR P (EF-P) FAMILY PROTEIN"/>
    <property type="match status" value="1"/>
</dbReference>
<comment type="pathway">
    <text evidence="2 8">Protein biosynthesis; polypeptide chain elongation.</text>
</comment>
<dbReference type="HOGENOM" id="CLU_074944_0_1_9"/>
<dbReference type="FunFam" id="2.40.50.140:FF:000004">
    <property type="entry name" value="Elongation factor P"/>
    <property type="match status" value="1"/>
</dbReference>
<dbReference type="Gene3D" id="2.40.50.140">
    <property type="entry name" value="Nucleic acid-binding proteins"/>
    <property type="match status" value="2"/>
</dbReference>
<dbReference type="EMBL" id="CP001785">
    <property type="protein sequence ID" value="ACX51811.1"/>
    <property type="molecule type" value="Genomic_DNA"/>
</dbReference>
<dbReference type="KEGG" id="adg:Adeg_0664"/>
<dbReference type="OrthoDB" id="9801844at2"/>
<comment type="similarity">
    <text evidence="3 8 10">Belongs to the elongation factor P family.</text>
</comment>
<dbReference type="SMART" id="SM01185">
    <property type="entry name" value="EFP"/>
    <property type="match status" value="1"/>
</dbReference>
<sequence length="185" mass="20607">MISTNDFRTGLTIELDGEVYQVIEFLHVKPGKGAPFVRTKLRNLRTGAVIERTFNAGEKVPRAHLDRRQAQYLYNDGSSFYFMDMETYEQVALGEKELGDAVKFLKENLEISLLLYQGKVLGVELPNTVELKVIETPPGVKGDTAAGGSKPAKLETGTVIQVPLFVEEGDIIQVDTRTGEYLKRV</sequence>
<dbReference type="PIRSF" id="PIRSF005901">
    <property type="entry name" value="EF-P"/>
    <property type="match status" value="1"/>
</dbReference>
<dbReference type="RefSeq" id="WP_015738689.1">
    <property type="nucleotide sequence ID" value="NC_013385.1"/>
</dbReference>
<gene>
    <name evidence="8" type="primary">efp</name>
    <name evidence="13" type="ordered locus">Adeg_0664</name>
</gene>
<dbReference type="Pfam" id="PF01132">
    <property type="entry name" value="EFP"/>
    <property type="match status" value="1"/>
</dbReference>
<dbReference type="GO" id="GO:0043043">
    <property type="term" value="P:peptide biosynthetic process"/>
    <property type="evidence" value="ECO:0007669"/>
    <property type="project" value="InterPro"/>
</dbReference>
<keyword evidence="14" id="KW-1185">Reference proteome</keyword>
<comment type="subcellular location">
    <subcellularLocation>
        <location evidence="1 8">Cytoplasm</location>
    </subcellularLocation>
</comment>
<dbReference type="NCBIfam" id="NF001810">
    <property type="entry name" value="PRK00529.1"/>
    <property type="match status" value="1"/>
</dbReference>
<dbReference type="InterPro" id="IPR001059">
    <property type="entry name" value="Transl_elong_P/YeiP_cen"/>
</dbReference>
<reference evidence="13 14" key="1">
    <citation type="submission" date="2009-10" db="EMBL/GenBank/DDBJ databases">
        <title>Complete sequence of chromosome of Ammonifex degensii KC4.</title>
        <authorList>
            <consortium name="US DOE Joint Genome Institute"/>
            <person name="Kerfeld C."/>
            <person name="Goodner B."/>
            <person name="Huber H."/>
            <person name="Stetter K."/>
            <person name="Lucas S."/>
            <person name="Copeland A."/>
            <person name="Lapidus A."/>
            <person name="Glavina del Rio T."/>
            <person name="Dalin E."/>
            <person name="Tice H."/>
            <person name="Bruce D."/>
            <person name="Goodwin L."/>
            <person name="Pitluck S."/>
            <person name="Saunders E."/>
            <person name="Brettin T."/>
            <person name="Detter J.C."/>
            <person name="Han C."/>
            <person name="Larimer F."/>
            <person name="Land M."/>
            <person name="Hauser L."/>
            <person name="Kyrpides N."/>
            <person name="Ovchinnikova G."/>
            <person name="Richardson P."/>
        </authorList>
    </citation>
    <scope>NUCLEOTIDE SEQUENCE [LARGE SCALE GENOMIC DNA]</scope>
    <source>
        <strain evidence="14">DSM 10501 / KC4</strain>
    </source>
</reference>
<dbReference type="InterPro" id="IPR015365">
    <property type="entry name" value="Elong-fact-P_C"/>
</dbReference>
<feature type="domain" description="Elongation factor P C-terminal" evidence="11">
    <location>
        <begin position="129"/>
        <end position="184"/>
    </location>
</feature>
<dbReference type="InterPro" id="IPR008991">
    <property type="entry name" value="Translation_prot_SH3-like_sf"/>
</dbReference>
<dbReference type="SUPFAM" id="SSF50249">
    <property type="entry name" value="Nucleic acid-binding proteins"/>
    <property type="match status" value="2"/>
</dbReference>
<dbReference type="AlphaFoldDB" id="C9RC34"/>
<dbReference type="FunFam" id="2.40.50.140:FF:000009">
    <property type="entry name" value="Elongation factor P"/>
    <property type="match status" value="1"/>
</dbReference>
<dbReference type="Pfam" id="PF09285">
    <property type="entry name" value="Elong-fact-P_C"/>
    <property type="match status" value="1"/>
</dbReference>
<dbReference type="PANTHER" id="PTHR30053">
    <property type="entry name" value="ELONGATION FACTOR P"/>
    <property type="match status" value="1"/>
</dbReference>
<dbReference type="eggNOG" id="COG0231">
    <property type="taxonomic scope" value="Bacteria"/>
</dbReference>
<comment type="function">
    <text evidence="7 8">Involved in peptide bond synthesis. Stimulates efficient translation and peptide-bond synthesis on native or reconstituted 70S ribosomes in vitro. Probably functions indirectly by altering the affinity of the ribosome for aminoacyl-tRNA, thus increasing their reactivity as acceptors for peptidyl transferase.</text>
</comment>
<evidence type="ECO:0000313" key="14">
    <source>
        <dbReference type="Proteomes" id="UP000002620"/>
    </source>
</evidence>
<dbReference type="Proteomes" id="UP000002620">
    <property type="component" value="Chromosome"/>
</dbReference>
<dbReference type="CDD" id="cd04470">
    <property type="entry name" value="S1_EF-P_repeat_1"/>
    <property type="match status" value="1"/>
</dbReference>
<dbReference type="NCBIfam" id="TIGR00038">
    <property type="entry name" value="efp"/>
    <property type="match status" value="1"/>
</dbReference>
<evidence type="ECO:0000259" key="11">
    <source>
        <dbReference type="SMART" id="SM00841"/>
    </source>
</evidence>
<dbReference type="InterPro" id="IPR013852">
    <property type="entry name" value="Transl_elong_P/YeiP_CS"/>
</dbReference>
<dbReference type="InterPro" id="IPR012340">
    <property type="entry name" value="NA-bd_OB-fold"/>
</dbReference>
<dbReference type="InterPro" id="IPR011768">
    <property type="entry name" value="Transl_elongation_fac_P"/>
</dbReference>
<evidence type="ECO:0000256" key="10">
    <source>
        <dbReference type="RuleBase" id="RU004389"/>
    </source>
</evidence>
<dbReference type="Gene3D" id="2.30.30.30">
    <property type="match status" value="1"/>
</dbReference>
<evidence type="ECO:0000256" key="5">
    <source>
        <dbReference type="ARBA" id="ARBA00022768"/>
    </source>
</evidence>
<evidence type="ECO:0000256" key="6">
    <source>
        <dbReference type="ARBA" id="ARBA00022917"/>
    </source>
</evidence>
<evidence type="ECO:0000256" key="8">
    <source>
        <dbReference type="HAMAP-Rule" id="MF_00141"/>
    </source>
</evidence>
<dbReference type="PROSITE" id="PS01275">
    <property type="entry name" value="EFP"/>
    <property type="match status" value="1"/>
</dbReference>